<dbReference type="SUPFAM" id="SSF52540">
    <property type="entry name" value="P-loop containing nucleoside triphosphate hydrolases"/>
    <property type="match status" value="2"/>
</dbReference>
<dbReference type="EMBL" id="JAKMXF010000111">
    <property type="protein sequence ID" value="KAI6657392.1"/>
    <property type="molecule type" value="Genomic_DNA"/>
</dbReference>
<dbReference type="SMART" id="SM00487">
    <property type="entry name" value="DEXDc"/>
    <property type="match status" value="1"/>
</dbReference>
<proteinExistence type="predicted"/>
<evidence type="ECO:0000256" key="2">
    <source>
        <dbReference type="ARBA" id="ARBA00022741"/>
    </source>
</evidence>
<keyword evidence="2" id="KW-0547">Nucleotide-binding</keyword>
<evidence type="ECO:0000256" key="3">
    <source>
        <dbReference type="ARBA" id="ARBA00022801"/>
    </source>
</evidence>
<comment type="caution">
    <text evidence="8">The sequence shown here is derived from an EMBL/GenBank/DDBJ whole genome shotgun (WGS) entry which is preliminary data.</text>
</comment>
<dbReference type="Gene3D" id="3.40.50.300">
    <property type="entry name" value="P-loop containing nucleotide triphosphate hydrolases"/>
    <property type="match status" value="2"/>
</dbReference>
<keyword evidence="9" id="KW-1185">Reference proteome</keyword>
<keyword evidence="3" id="KW-0378">Hydrolase</keyword>
<accession>A0AAV7K833</accession>
<keyword evidence="5" id="KW-0067">ATP-binding</keyword>
<feature type="region of interest" description="Disordered" evidence="6">
    <location>
        <begin position="363"/>
        <end position="389"/>
    </location>
</feature>
<evidence type="ECO:0000256" key="6">
    <source>
        <dbReference type="SAM" id="MobiDB-lite"/>
    </source>
</evidence>
<protein>
    <submittedName>
        <fullName evidence="8">Activating signal cointegrator 1 complex subunit 3-like</fullName>
    </submittedName>
</protein>
<dbReference type="GO" id="GO:0005524">
    <property type="term" value="F:ATP binding"/>
    <property type="evidence" value="ECO:0007669"/>
    <property type="project" value="UniProtKB-KW"/>
</dbReference>
<dbReference type="Proteomes" id="UP001165289">
    <property type="component" value="Unassembled WGS sequence"/>
</dbReference>
<organism evidence="8 9">
    <name type="scientific">Oopsacas minuta</name>
    <dbReference type="NCBI Taxonomy" id="111878"/>
    <lineage>
        <taxon>Eukaryota</taxon>
        <taxon>Metazoa</taxon>
        <taxon>Porifera</taxon>
        <taxon>Hexactinellida</taxon>
        <taxon>Hexasterophora</taxon>
        <taxon>Lyssacinosida</taxon>
        <taxon>Leucopsacidae</taxon>
        <taxon>Oopsacas</taxon>
    </lineage>
</organism>
<dbReference type="InterPro" id="IPR014001">
    <property type="entry name" value="Helicase_ATP-bd"/>
</dbReference>
<evidence type="ECO:0000313" key="8">
    <source>
        <dbReference type="EMBL" id="KAI6657392.1"/>
    </source>
</evidence>
<feature type="compositionally biased region" description="Basic and acidic residues" evidence="6">
    <location>
        <begin position="375"/>
        <end position="389"/>
    </location>
</feature>
<dbReference type="InterPro" id="IPR027417">
    <property type="entry name" value="P-loop_NTPase"/>
</dbReference>
<reference evidence="8 9" key="1">
    <citation type="journal article" date="2023" name="BMC Biol.">
        <title>The compact genome of the sponge Oopsacas minuta (Hexactinellida) is lacking key metazoan core genes.</title>
        <authorList>
            <person name="Santini S."/>
            <person name="Schenkelaars Q."/>
            <person name="Jourda C."/>
            <person name="Duchesne M."/>
            <person name="Belahbib H."/>
            <person name="Rocher C."/>
            <person name="Selva M."/>
            <person name="Riesgo A."/>
            <person name="Vervoort M."/>
            <person name="Leys S.P."/>
            <person name="Kodjabachian L."/>
            <person name="Le Bivic A."/>
            <person name="Borchiellini C."/>
            <person name="Claverie J.M."/>
            <person name="Renard E."/>
        </authorList>
    </citation>
    <scope>NUCLEOTIDE SEQUENCE [LARGE SCALE GENOMIC DNA]</scope>
    <source>
        <strain evidence="8">SPO-2</strain>
    </source>
</reference>
<dbReference type="AlphaFoldDB" id="A0AAV7K833"/>
<dbReference type="InterPro" id="IPR011545">
    <property type="entry name" value="DEAD/DEAH_box_helicase_dom"/>
</dbReference>
<evidence type="ECO:0000259" key="7">
    <source>
        <dbReference type="PROSITE" id="PS51192"/>
    </source>
</evidence>
<dbReference type="InterPro" id="IPR058856">
    <property type="entry name" value="ASCC3_N"/>
</dbReference>
<dbReference type="PANTHER" id="PTHR47961">
    <property type="entry name" value="DNA POLYMERASE THETA, PUTATIVE (AFU_ORTHOLOGUE AFUA_1G05260)-RELATED"/>
    <property type="match status" value="1"/>
</dbReference>
<dbReference type="PROSITE" id="PS51192">
    <property type="entry name" value="HELICASE_ATP_BIND_1"/>
    <property type="match status" value="1"/>
</dbReference>
<dbReference type="FunFam" id="3.40.50.300:FF:000102">
    <property type="entry name" value="RNA helicase, activating signal cointegrator 1"/>
    <property type="match status" value="1"/>
</dbReference>
<dbReference type="Pfam" id="PF26582">
    <property type="entry name" value="ASCC3_N"/>
    <property type="match status" value="1"/>
</dbReference>
<dbReference type="GO" id="GO:0003676">
    <property type="term" value="F:nucleic acid binding"/>
    <property type="evidence" value="ECO:0007669"/>
    <property type="project" value="InterPro"/>
</dbReference>
<evidence type="ECO:0000256" key="5">
    <source>
        <dbReference type="ARBA" id="ARBA00022840"/>
    </source>
</evidence>
<dbReference type="GO" id="GO:0004386">
    <property type="term" value="F:helicase activity"/>
    <property type="evidence" value="ECO:0007669"/>
    <property type="project" value="UniProtKB-KW"/>
</dbReference>
<dbReference type="GO" id="GO:0016787">
    <property type="term" value="F:hydrolase activity"/>
    <property type="evidence" value="ECO:0007669"/>
    <property type="project" value="UniProtKB-KW"/>
</dbReference>
<evidence type="ECO:0000256" key="4">
    <source>
        <dbReference type="ARBA" id="ARBA00022806"/>
    </source>
</evidence>
<sequence length="819" mass="91581">MNPELPRYTEALRIFSNLSGHLPTVDLSATDPVSIVLKKFRAREPKTASENATSLPPESDITIPWADLCQIATEIVSSQNGRKKAGEINDKLNEIYAMTAKVIGEDATPEGIEQGSIFFFRLFLDSSSVDKDKGQKIKAMFGPFLPTTVGQIAHSVQSILNTTPALKDMLSPSDCNRTLSEDIEAPRDKIEAVLNAKPFGIDIRFNHVKPCSNDVTILQSDYTDEFSNVISHEEGLVNGDFTVDTQDNSSRLHADTQDKSSSYPPFWLLDQLKMVYRTSEAREKCGTVINLLSGPEGDELIADQLFDCLGDTGIELVHILLENRYEICRGASPQLFSLDSIPGPAKSRGPVIAGSVLVQSQHEKDLAKKLRKSRRNEMKQTDRGLDDEKFDPKILRAQRELELQEAKRRPLFSGAPSQHNLHPADLYPHVFDELGKLKMVAASIGQLNLSLPSNIIRRDTIQLEEVRIPVLEDGDKFVDSFPQIRVDTLDDLAKGAFKEDKLNVIQSAVYDTAYNSNENLLVCAPTGAGKTNIALLTMLHTIKHYWFQGEVKVEEFKIVYVAPMKALAAEIVRKMSDRLSHLGLEVRELTGDIQLSKTEVKSTHVIVTTPEKWDVVTRKSTGDVSLALSVKLLIIDEVHLLHDDRGPVLESLVARTIRQVETSQKMIRIVGLSATLPNYIDVAMFLQVNPYTGLFFFDSRFRPVPLCQTFIGVKGHNKMQQLKDMDYICYDKALAILKDGHQVMVFVHARNATVRTAEFIKEQSKNKGDTQYFRAPSSPALGIAEKSIMKCHYTPLKQLFHEGILVHHAGSIFVYMITR</sequence>
<gene>
    <name evidence="8" type="ORF">LOD99_140</name>
</gene>
<dbReference type="InterPro" id="IPR050474">
    <property type="entry name" value="Hel308_SKI2-like"/>
</dbReference>
<evidence type="ECO:0000313" key="9">
    <source>
        <dbReference type="Proteomes" id="UP001165289"/>
    </source>
</evidence>
<feature type="domain" description="Helicase ATP-binding" evidence="7">
    <location>
        <begin position="511"/>
        <end position="694"/>
    </location>
</feature>
<name>A0AAV7K833_9METZ</name>
<evidence type="ECO:0000256" key="1">
    <source>
        <dbReference type="ARBA" id="ARBA00022737"/>
    </source>
</evidence>
<dbReference type="Pfam" id="PF00270">
    <property type="entry name" value="DEAD"/>
    <property type="match status" value="1"/>
</dbReference>
<keyword evidence="4" id="KW-0347">Helicase</keyword>
<keyword evidence="1" id="KW-0677">Repeat</keyword>
<dbReference type="CDD" id="cd18020">
    <property type="entry name" value="DEXHc_ASCC3_1"/>
    <property type="match status" value="1"/>
</dbReference>
<dbReference type="PANTHER" id="PTHR47961:SF13">
    <property type="entry name" value="ACTIVATING SIGNAL COINTEGRATOR 1 COMPLEX SUBUNIT 3"/>
    <property type="match status" value="1"/>
</dbReference>